<evidence type="ECO:0000256" key="4">
    <source>
        <dbReference type="ARBA" id="ARBA00022777"/>
    </source>
</evidence>
<keyword evidence="6 7" id="KW-0057">Aromatic amino acid biosynthesis</keyword>
<dbReference type="UniPathway" id="UPA00053">
    <property type="reaction ID" value="UER00088"/>
</dbReference>
<keyword evidence="3 7" id="KW-0547">Nucleotide-binding</keyword>
<evidence type="ECO:0000256" key="6">
    <source>
        <dbReference type="ARBA" id="ARBA00023141"/>
    </source>
</evidence>
<gene>
    <name evidence="7" type="primary">aroK</name>
    <name evidence="9" type="ORF">E3983_11160</name>
    <name evidence="8" type="ORF">Lisr_0466</name>
</gene>
<dbReference type="InterPro" id="IPR027417">
    <property type="entry name" value="P-loop_NTPase"/>
</dbReference>
<dbReference type="HAMAP" id="MF_00109">
    <property type="entry name" value="Shikimate_kinase"/>
    <property type="match status" value="1"/>
</dbReference>
<feature type="binding site" evidence="7">
    <location>
        <begin position="14"/>
        <end position="19"/>
    </location>
    <ligand>
        <name>ATP</name>
        <dbReference type="ChEBI" id="CHEBI:30616"/>
    </ligand>
</feature>
<evidence type="ECO:0000313" key="10">
    <source>
        <dbReference type="Proteomes" id="UP000054761"/>
    </source>
</evidence>
<proteinExistence type="inferred from homology"/>
<dbReference type="SUPFAM" id="SSF52540">
    <property type="entry name" value="P-loop containing nucleoside triphosphate hydrolases"/>
    <property type="match status" value="1"/>
</dbReference>
<dbReference type="Pfam" id="PF01202">
    <property type="entry name" value="SKI"/>
    <property type="match status" value="1"/>
</dbReference>
<keyword evidence="5 7" id="KW-0067">ATP-binding</keyword>
<comment type="function">
    <text evidence="7">Catalyzes the specific phosphorylation of the 3-hydroxyl group of shikimic acid using ATP as a cosubstrate.</text>
</comment>
<dbReference type="GO" id="GO:0000287">
    <property type="term" value="F:magnesium ion binding"/>
    <property type="evidence" value="ECO:0007669"/>
    <property type="project" value="UniProtKB-UniRule"/>
</dbReference>
<dbReference type="GO" id="GO:0005524">
    <property type="term" value="F:ATP binding"/>
    <property type="evidence" value="ECO:0007669"/>
    <property type="project" value="UniProtKB-UniRule"/>
</dbReference>
<dbReference type="EC" id="2.7.1.71" evidence="7"/>
<keyword evidence="7" id="KW-0479">Metal-binding</keyword>
<dbReference type="PANTHER" id="PTHR21087:SF16">
    <property type="entry name" value="SHIKIMATE KINASE 1, CHLOROPLASTIC"/>
    <property type="match status" value="1"/>
</dbReference>
<comment type="pathway">
    <text evidence="7">Metabolic intermediate biosynthesis; chorismate biosynthesis; chorismate from D-erythrose 4-phosphate and phosphoenolpyruvate: step 5/7.</text>
</comment>
<dbReference type="STRING" id="454.Lisr_0466"/>
<keyword evidence="1 7" id="KW-0028">Amino-acid biosynthesis</keyword>
<evidence type="ECO:0000313" key="8">
    <source>
        <dbReference type="EMBL" id="KTD32143.1"/>
    </source>
</evidence>
<comment type="similarity">
    <text evidence="7">Belongs to the shikimate kinase family.</text>
</comment>
<evidence type="ECO:0000256" key="5">
    <source>
        <dbReference type="ARBA" id="ARBA00022840"/>
    </source>
</evidence>
<evidence type="ECO:0000256" key="2">
    <source>
        <dbReference type="ARBA" id="ARBA00022679"/>
    </source>
</evidence>
<keyword evidence="7" id="KW-0460">Magnesium</keyword>
<comment type="caution">
    <text evidence="7">Lacks conserved residue(s) required for the propagation of feature annotation.</text>
</comment>
<protein>
    <recommendedName>
        <fullName evidence="7">Shikimate kinase</fullName>
        <shortName evidence="7">SK</shortName>
        <ecNumber evidence="7">2.7.1.71</ecNumber>
    </recommendedName>
</protein>
<accession>A0A0W0WII9</accession>
<comment type="subunit">
    <text evidence="7">Monomer.</text>
</comment>
<evidence type="ECO:0000256" key="7">
    <source>
        <dbReference type="HAMAP-Rule" id="MF_00109"/>
    </source>
</evidence>
<comment type="catalytic activity">
    <reaction evidence="7">
        <text>shikimate + ATP = 3-phosphoshikimate + ADP + H(+)</text>
        <dbReference type="Rhea" id="RHEA:13121"/>
        <dbReference type="ChEBI" id="CHEBI:15378"/>
        <dbReference type="ChEBI" id="CHEBI:30616"/>
        <dbReference type="ChEBI" id="CHEBI:36208"/>
        <dbReference type="ChEBI" id="CHEBI:145989"/>
        <dbReference type="ChEBI" id="CHEBI:456216"/>
        <dbReference type="EC" id="2.7.1.71"/>
    </reaction>
</comment>
<dbReference type="Proteomes" id="UP000295517">
    <property type="component" value="Chromosome"/>
</dbReference>
<organism evidence="8 10">
    <name type="scientific">Legionella israelensis</name>
    <dbReference type="NCBI Taxonomy" id="454"/>
    <lineage>
        <taxon>Bacteria</taxon>
        <taxon>Pseudomonadati</taxon>
        <taxon>Pseudomonadota</taxon>
        <taxon>Gammaproteobacteria</taxon>
        <taxon>Legionellales</taxon>
        <taxon>Legionellaceae</taxon>
        <taxon>Legionella</taxon>
    </lineage>
</organism>
<dbReference type="GO" id="GO:0004765">
    <property type="term" value="F:shikimate kinase activity"/>
    <property type="evidence" value="ECO:0007669"/>
    <property type="project" value="UniProtKB-UniRule"/>
</dbReference>
<dbReference type="PANTHER" id="PTHR21087">
    <property type="entry name" value="SHIKIMATE KINASE"/>
    <property type="match status" value="1"/>
</dbReference>
<dbReference type="EMBL" id="LNYH01000014">
    <property type="protein sequence ID" value="KTD32143.1"/>
    <property type="molecule type" value="Genomic_DNA"/>
</dbReference>
<dbReference type="GO" id="GO:0008652">
    <property type="term" value="P:amino acid biosynthetic process"/>
    <property type="evidence" value="ECO:0007669"/>
    <property type="project" value="UniProtKB-KW"/>
</dbReference>
<dbReference type="OrthoDB" id="9800332at2"/>
<name>A0A0W0WII9_9GAMM</name>
<dbReference type="CDD" id="cd00464">
    <property type="entry name" value="SK"/>
    <property type="match status" value="1"/>
</dbReference>
<dbReference type="AlphaFoldDB" id="A0A0W0WII9"/>
<comment type="cofactor">
    <cofactor evidence="7">
        <name>Mg(2+)</name>
        <dbReference type="ChEBI" id="CHEBI:18420"/>
    </cofactor>
    <text evidence="7">Binds 1 Mg(2+) ion per subunit.</text>
</comment>
<dbReference type="Gene3D" id="3.40.50.300">
    <property type="entry name" value="P-loop containing nucleotide triphosphate hydrolases"/>
    <property type="match status" value="1"/>
</dbReference>
<feature type="binding site" evidence="7">
    <location>
        <position position="36"/>
    </location>
    <ligand>
        <name>substrate</name>
    </ligand>
</feature>
<dbReference type="RefSeq" id="WP_058500850.1">
    <property type="nucleotide sequence ID" value="NZ_CAAAJA010000028.1"/>
</dbReference>
<keyword evidence="2 7" id="KW-0808">Transferase</keyword>
<dbReference type="GO" id="GO:0005829">
    <property type="term" value="C:cytosol"/>
    <property type="evidence" value="ECO:0007669"/>
    <property type="project" value="TreeGrafter"/>
</dbReference>
<dbReference type="PATRIC" id="fig|454.4.peg.489"/>
<keyword evidence="7" id="KW-0963">Cytoplasm</keyword>
<dbReference type="InterPro" id="IPR031322">
    <property type="entry name" value="Shikimate/glucono_kinase"/>
</dbReference>
<dbReference type="InterPro" id="IPR000623">
    <property type="entry name" value="Shikimate_kinase/TSH1"/>
</dbReference>
<dbReference type="GO" id="GO:0009423">
    <property type="term" value="P:chorismate biosynthetic process"/>
    <property type="evidence" value="ECO:0007669"/>
    <property type="project" value="UniProtKB-UniRule"/>
</dbReference>
<dbReference type="GO" id="GO:0009073">
    <property type="term" value="P:aromatic amino acid family biosynthetic process"/>
    <property type="evidence" value="ECO:0007669"/>
    <property type="project" value="UniProtKB-KW"/>
</dbReference>
<reference evidence="9 11" key="2">
    <citation type="submission" date="2019-03" db="EMBL/GenBank/DDBJ databases">
        <title>Diverse conjugative elements silence natural transformation in Legionella species.</title>
        <authorList>
            <person name="Durieux I."/>
            <person name="Ginevra C."/>
            <person name="Attaiech L."/>
            <person name="Picq K."/>
            <person name="Juan P.A."/>
            <person name="Jarraud S."/>
            <person name="Charpentier X."/>
        </authorList>
    </citation>
    <scope>NUCLEOTIDE SEQUENCE [LARGE SCALE GENOMIC DNA]</scope>
    <source>
        <strain evidence="9 11">HL-0427-4011</strain>
    </source>
</reference>
<keyword evidence="10" id="KW-1185">Reference proteome</keyword>
<dbReference type="EMBL" id="CP038254">
    <property type="protein sequence ID" value="QBR84861.1"/>
    <property type="molecule type" value="Genomic_DNA"/>
</dbReference>
<feature type="binding site" evidence="7">
    <location>
        <position position="137"/>
    </location>
    <ligand>
        <name>substrate</name>
    </ligand>
</feature>
<dbReference type="Proteomes" id="UP000054761">
    <property type="component" value="Unassembled WGS sequence"/>
</dbReference>
<evidence type="ECO:0000313" key="11">
    <source>
        <dbReference type="Proteomes" id="UP000295517"/>
    </source>
</evidence>
<reference evidence="8 10" key="1">
    <citation type="submission" date="2015-11" db="EMBL/GenBank/DDBJ databases">
        <title>Genomic analysis of 38 Legionella species identifies large and diverse effector repertoires.</title>
        <authorList>
            <person name="Burstein D."/>
            <person name="Amaro F."/>
            <person name="Zusman T."/>
            <person name="Lifshitz Z."/>
            <person name="Cohen O."/>
            <person name="Gilbert J.A."/>
            <person name="Pupko T."/>
            <person name="Shuman H.A."/>
            <person name="Segal G."/>
        </authorList>
    </citation>
    <scope>NUCLEOTIDE SEQUENCE [LARGE SCALE GENOMIC DNA]</scope>
    <source>
        <strain evidence="8 10">Bercovier 4</strain>
    </source>
</reference>
<evidence type="ECO:0000256" key="1">
    <source>
        <dbReference type="ARBA" id="ARBA00022605"/>
    </source>
</evidence>
<evidence type="ECO:0000313" key="9">
    <source>
        <dbReference type="EMBL" id="QBR84861.1"/>
    </source>
</evidence>
<keyword evidence="4 7" id="KW-0418">Kinase</keyword>
<comment type="subcellular location">
    <subcellularLocation>
        <location evidence="7">Cytoplasm</location>
    </subcellularLocation>
</comment>
<dbReference type="PRINTS" id="PR01100">
    <property type="entry name" value="SHIKIMTKNASE"/>
</dbReference>
<evidence type="ECO:0000256" key="3">
    <source>
        <dbReference type="ARBA" id="ARBA00022741"/>
    </source>
</evidence>
<sequence>MNQCKRVFIVGHPGAGKELLGKTLAEKLNWRFIDADLGLEYYVGRSLNEIVGKEGEKKFLDCQSEILSAQMNKERVVITTDASVVDSEKNTQILFSEFVVFLNASPSVQLERVSKSFLPLLPGLELKDFFEKLHTQRDHLYQQVANVTINTDNGKLEEHAEHVLKKISEKEA</sequence>